<dbReference type="PANTHER" id="PTHR34071">
    <property type="entry name" value="5-NITROIMIDAZOLE ANTIBIOTICS RESISTANCE PROTEIN, NIMA-FAMILY-RELATED PROTEIN-RELATED"/>
    <property type="match status" value="1"/>
</dbReference>
<comment type="caution">
    <text evidence="1">The sequence shown here is derived from an EMBL/GenBank/DDBJ whole genome shotgun (WGS) entry which is preliminary data.</text>
</comment>
<accession>A0A433QKD2</accession>
<dbReference type="Gene3D" id="2.30.110.10">
    <property type="entry name" value="Electron Transport, Fmn-binding Protein, Chain A"/>
    <property type="match status" value="1"/>
</dbReference>
<dbReference type="SUPFAM" id="SSF50475">
    <property type="entry name" value="FMN-binding split barrel"/>
    <property type="match status" value="1"/>
</dbReference>
<sequence>MATNYTPSTPSSLHFVHRLRDRAAYDAPTIHSILDSGLVAHVGFTLPASINPTNTPSDDQETWPFVIPMAYGRVEDIVYLHGYVSGRMMKALSRAGDDEQAGPPTTITVTHVDSLVLALDPFNNSFNYRSACVFGHARLVSDEEEKMMALKTITDHPFNASAERGSRWEDSKLPTEAEMKTTKVIAVRIKAASAKARRGDVKDDKKDIEDVEGTSGRYWAGVVPVETRFGEARGMEYSKGIEVPGYVKGLNGRSLN</sequence>
<evidence type="ECO:0000313" key="2">
    <source>
        <dbReference type="Proteomes" id="UP000274822"/>
    </source>
</evidence>
<reference evidence="1 2" key="1">
    <citation type="journal article" date="2018" name="New Phytol.">
        <title>Phylogenomics of Endogonaceae and evolution of mycorrhizas within Mucoromycota.</title>
        <authorList>
            <person name="Chang Y."/>
            <person name="Desiro A."/>
            <person name="Na H."/>
            <person name="Sandor L."/>
            <person name="Lipzen A."/>
            <person name="Clum A."/>
            <person name="Barry K."/>
            <person name="Grigoriev I.V."/>
            <person name="Martin F.M."/>
            <person name="Stajich J.E."/>
            <person name="Smith M.E."/>
            <person name="Bonito G."/>
            <person name="Spatafora J.W."/>
        </authorList>
    </citation>
    <scope>NUCLEOTIDE SEQUENCE [LARGE SCALE GENOMIC DNA]</scope>
    <source>
        <strain evidence="1 2">AD002</strain>
    </source>
</reference>
<gene>
    <name evidence="1" type="ORF">BC938DRAFT_479709</name>
</gene>
<dbReference type="InterPro" id="IPR024747">
    <property type="entry name" value="Pyridox_Oxase-rel"/>
</dbReference>
<evidence type="ECO:0000313" key="1">
    <source>
        <dbReference type="EMBL" id="RUS30215.1"/>
    </source>
</evidence>
<evidence type="ECO:0008006" key="3">
    <source>
        <dbReference type="Google" id="ProtNLM"/>
    </source>
</evidence>
<organism evidence="1 2">
    <name type="scientific">Jimgerdemannia flammicorona</name>
    <dbReference type="NCBI Taxonomy" id="994334"/>
    <lineage>
        <taxon>Eukaryota</taxon>
        <taxon>Fungi</taxon>
        <taxon>Fungi incertae sedis</taxon>
        <taxon>Mucoromycota</taxon>
        <taxon>Mucoromycotina</taxon>
        <taxon>Endogonomycetes</taxon>
        <taxon>Endogonales</taxon>
        <taxon>Endogonaceae</taxon>
        <taxon>Jimgerdemannia</taxon>
    </lineage>
</organism>
<dbReference type="Proteomes" id="UP000274822">
    <property type="component" value="Unassembled WGS sequence"/>
</dbReference>
<dbReference type="EMBL" id="RBNJ01004145">
    <property type="protein sequence ID" value="RUS30215.1"/>
    <property type="molecule type" value="Genomic_DNA"/>
</dbReference>
<dbReference type="Pfam" id="PF12900">
    <property type="entry name" value="Pyridox_ox_2"/>
    <property type="match status" value="1"/>
</dbReference>
<dbReference type="AlphaFoldDB" id="A0A433QKD2"/>
<dbReference type="PANTHER" id="PTHR34071:SF2">
    <property type="entry name" value="FLAVIN-NUCLEOTIDE-BINDING PROTEIN"/>
    <property type="match status" value="1"/>
</dbReference>
<dbReference type="InterPro" id="IPR012349">
    <property type="entry name" value="Split_barrel_FMN-bd"/>
</dbReference>
<name>A0A433QKD2_9FUNG</name>
<proteinExistence type="predicted"/>
<keyword evidence="2" id="KW-1185">Reference proteome</keyword>
<protein>
    <recommendedName>
        <fullName evidence="3">Flavin-nucleotide-binding protein</fullName>
    </recommendedName>
</protein>